<comment type="caution">
    <text evidence="10">The sequence shown here is derived from an EMBL/GenBank/DDBJ whole genome shotgun (WGS) entry which is preliminary data.</text>
</comment>
<proteinExistence type="predicted"/>
<evidence type="ECO:0000256" key="4">
    <source>
        <dbReference type="ARBA" id="ARBA00022692"/>
    </source>
</evidence>
<dbReference type="AlphaFoldDB" id="A0A9N9HVG0"/>
<evidence type="ECO:0000256" key="1">
    <source>
        <dbReference type="ARBA" id="ARBA00004651"/>
    </source>
</evidence>
<dbReference type="GO" id="GO:0016410">
    <property type="term" value="F:N-acyltransferase activity"/>
    <property type="evidence" value="ECO:0007669"/>
    <property type="project" value="InterPro"/>
</dbReference>
<evidence type="ECO:0000256" key="8">
    <source>
        <dbReference type="SAM" id="Phobius"/>
    </source>
</evidence>
<keyword evidence="6 8" id="KW-0472">Membrane</keyword>
<keyword evidence="7" id="KW-0012">Acyltransferase</keyword>
<evidence type="ECO:0000256" key="3">
    <source>
        <dbReference type="ARBA" id="ARBA00022679"/>
    </source>
</evidence>
<protein>
    <submittedName>
        <fullName evidence="10">19371_t:CDS:1</fullName>
    </submittedName>
</protein>
<keyword evidence="4 8" id="KW-0812">Transmembrane</keyword>
<dbReference type="PANTHER" id="PTHR38686">
    <property type="entry name" value="APOLIPOPROTEIN N-ACYLTRANSFERASE"/>
    <property type="match status" value="1"/>
</dbReference>
<dbReference type="InterPro" id="IPR003010">
    <property type="entry name" value="C-N_Hydrolase"/>
</dbReference>
<keyword evidence="3" id="KW-0808">Transferase</keyword>
<evidence type="ECO:0000256" key="5">
    <source>
        <dbReference type="ARBA" id="ARBA00022989"/>
    </source>
</evidence>
<feature type="transmembrane region" description="Helical" evidence="8">
    <location>
        <begin position="127"/>
        <end position="146"/>
    </location>
</feature>
<name>A0A9N9HVG0_9GLOM</name>
<evidence type="ECO:0000256" key="2">
    <source>
        <dbReference type="ARBA" id="ARBA00022475"/>
    </source>
</evidence>
<evidence type="ECO:0000256" key="6">
    <source>
        <dbReference type="ARBA" id="ARBA00023136"/>
    </source>
</evidence>
<dbReference type="SUPFAM" id="SSF56317">
    <property type="entry name" value="Carbon-nitrogen hydrolase"/>
    <property type="match status" value="1"/>
</dbReference>
<dbReference type="GO" id="GO:0005886">
    <property type="term" value="C:plasma membrane"/>
    <property type="evidence" value="ECO:0007669"/>
    <property type="project" value="UniProtKB-SubCell"/>
</dbReference>
<feature type="transmembrane region" description="Helical" evidence="8">
    <location>
        <begin position="242"/>
        <end position="261"/>
    </location>
</feature>
<dbReference type="GO" id="GO:0042158">
    <property type="term" value="P:lipoprotein biosynthetic process"/>
    <property type="evidence" value="ECO:0007669"/>
    <property type="project" value="InterPro"/>
</dbReference>
<dbReference type="Pfam" id="PF00795">
    <property type="entry name" value="CN_hydrolase"/>
    <property type="match status" value="1"/>
</dbReference>
<gene>
    <name evidence="10" type="ORF">CPELLU_LOCUS12141</name>
</gene>
<feature type="transmembrane region" description="Helical" evidence="8">
    <location>
        <begin position="20"/>
        <end position="52"/>
    </location>
</feature>
<dbReference type="PANTHER" id="PTHR38686:SF1">
    <property type="entry name" value="APOLIPOPROTEIN N-ACYLTRANSFERASE"/>
    <property type="match status" value="1"/>
</dbReference>
<feature type="transmembrane region" description="Helical" evidence="8">
    <location>
        <begin position="92"/>
        <end position="115"/>
    </location>
</feature>
<dbReference type="OrthoDB" id="2626014at2759"/>
<keyword evidence="2" id="KW-1003">Cell membrane</keyword>
<keyword evidence="5 8" id="KW-1133">Transmembrane helix</keyword>
<dbReference type="InterPro" id="IPR036526">
    <property type="entry name" value="C-N_Hydrolase_sf"/>
</dbReference>
<feature type="transmembrane region" description="Helical" evidence="8">
    <location>
        <begin position="174"/>
        <end position="197"/>
    </location>
</feature>
<evidence type="ECO:0000313" key="10">
    <source>
        <dbReference type="EMBL" id="CAG8707244.1"/>
    </source>
</evidence>
<dbReference type="PROSITE" id="PS50263">
    <property type="entry name" value="CN_HYDROLASE"/>
    <property type="match status" value="1"/>
</dbReference>
<keyword evidence="11" id="KW-1185">Reference proteome</keyword>
<evidence type="ECO:0000313" key="11">
    <source>
        <dbReference type="Proteomes" id="UP000789759"/>
    </source>
</evidence>
<feature type="transmembrane region" description="Helical" evidence="8">
    <location>
        <begin position="59"/>
        <end position="77"/>
    </location>
</feature>
<reference evidence="10" key="1">
    <citation type="submission" date="2021-06" db="EMBL/GenBank/DDBJ databases">
        <authorList>
            <person name="Kallberg Y."/>
            <person name="Tangrot J."/>
            <person name="Rosling A."/>
        </authorList>
    </citation>
    <scope>NUCLEOTIDE SEQUENCE</scope>
    <source>
        <strain evidence="10">FL966</strain>
    </source>
</reference>
<dbReference type="EMBL" id="CAJVQA010011443">
    <property type="protein sequence ID" value="CAG8707244.1"/>
    <property type="molecule type" value="Genomic_DNA"/>
</dbReference>
<evidence type="ECO:0000259" key="9">
    <source>
        <dbReference type="PROSITE" id="PS50263"/>
    </source>
</evidence>
<dbReference type="Proteomes" id="UP000789759">
    <property type="component" value="Unassembled WGS sequence"/>
</dbReference>
<dbReference type="Gene3D" id="3.60.110.10">
    <property type="entry name" value="Carbon-nitrogen hydrolase"/>
    <property type="match status" value="1"/>
</dbReference>
<comment type="subcellular location">
    <subcellularLocation>
        <location evidence="1">Cell membrane</location>
        <topology evidence="1">Multi-pass membrane protein</topology>
    </subcellularLocation>
</comment>
<evidence type="ECO:0000256" key="7">
    <source>
        <dbReference type="ARBA" id="ARBA00023315"/>
    </source>
</evidence>
<feature type="domain" description="CN hydrolase" evidence="9">
    <location>
        <begin position="274"/>
        <end position="506"/>
    </location>
</feature>
<sequence length="581" mass="66113">MNLMSIAKTLMKKWFLLSPAYFIVFILSWFGLGATPIPIAPFFNLPLILILVRTKHSEVNVFPLFFTIAIGAGLSYHEPKSPFGNYYDDFKILAAVGCIISTCTLVPMVISNILLTRTKITEYTDHIWIIFPLLWTTTWSLIRRYSPLGSWGDWAYAIYNVGYTGDPMMQMTSIGGLSIINLFLSFYAQFVADYMIYTHKIKRMDTQQNNEALPYTEETPLLDGYNNSSTNNRVKKLSEQNWYFMIALGILFLALFVNGSYRLQYIEDNSEPLKTITIGCVLPTNDISIEDLLKSSDTLANNHNSKIVLWSESAISIRTPKEFDDMISKAKNLTAKKHFFLGITYTIRDDVNSHQKKNMLTLIGPEGDIIFNYQKVHPVPLVESYYINGGQNDPPIKNITFPKTKRDDTASMIVSGAICLDMDFPELLGKAAEAYLVLSPAQTWSAHIGLQHLKMASVRAIENGYWILRCDGSGASGLVDPLGRIRHLEISTNTKNTQLFSWDIPLEEPKIETVYSKWGEYSVWGTIVLLSVLRVGWIASWFAFPDNMDNMWDAGVKIIKDGQQWVQQKYDEVFDDRRNIQ</sequence>
<accession>A0A9N9HVG0</accession>
<dbReference type="InterPro" id="IPR004563">
    <property type="entry name" value="Apolipo_AcylTrfase"/>
</dbReference>
<organism evidence="10 11">
    <name type="scientific">Cetraspora pellucida</name>
    <dbReference type="NCBI Taxonomy" id="1433469"/>
    <lineage>
        <taxon>Eukaryota</taxon>
        <taxon>Fungi</taxon>
        <taxon>Fungi incertae sedis</taxon>
        <taxon>Mucoromycota</taxon>
        <taxon>Glomeromycotina</taxon>
        <taxon>Glomeromycetes</taxon>
        <taxon>Diversisporales</taxon>
        <taxon>Gigasporaceae</taxon>
        <taxon>Cetraspora</taxon>
    </lineage>
</organism>